<evidence type="ECO:0000256" key="1">
    <source>
        <dbReference type="SAM" id="SignalP"/>
    </source>
</evidence>
<dbReference type="PATRIC" id="fig|408015.6.peg.2467"/>
<sequence length="348" mass="35166">MSPRKALPAVTLAAVLAVALPGSAQAADPTGFAATGFTATLGSSIQITEARAAYPTGPVRADVSSARFSSLGTVAGIYAVTGEHRTGGTAAEAGVASTELDLTAATLSTGSVSARCVTEPDSAPTARVRVNDAVVAVPESARVNVTGNPQPNTTFQLPGGLGRIVLNEQVTGADGSLTVNALRLTLGEGAGLLAGDVVIGSVTCPSLVPPPEEEEEEIEEAEEPAEEEAVVEEGVLISVAEDADAGHGVKDVVFDVVDERGALIDTCTTDASGRCGVAFVPGERTYYACVSQTPAGYAMPAPDEVCDGPYRVAPGAEVTIHEPFPLLRAETGTEAGDGAETLPAPAER</sequence>
<dbReference type="NCBIfam" id="NF040603">
    <property type="entry name" value="choice_anch_P"/>
    <property type="match status" value="1"/>
</dbReference>
<dbReference type="KEGG" id="sxi:SXIM_24270"/>
<keyword evidence="3" id="KW-1185">Reference proteome</keyword>
<evidence type="ECO:0000313" key="3">
    <source>
        <dbReference type="Proteomes" id="UP000034034"/>
    </source>
</evidence>
<dbReference type="HOGENOM" id="CLU_796758_0_0_11"/>
<keyword evidence="1" id="KW-0732">Signal</keyword>
<evidence type="ECO:0000313" key="2">
    <source>
        <dbReference type="EMBL" id="AKG43811.1"/>
    </source>
</evidence>
<organism evidence="2 3">
    <name type="scientific">Streptomyces xiamenensis</name>
    <dbReference type="NCBI Taxonomy" id="408015"/>
    <lineage>
        <taxon>Bacteria</taxon>
        <taxon>Bacillati</taxon>
        <taxon>Actinomycetota</taxon>
        <taxon>Actinomycetes</taxon>
        <taxon>Kitasatosporales</taxon>
        <taxon>Streptomycetaceae</taxon>
        <taxon>Streptomyces</taxon>
    </lineage>
</organism>
<protein>
    <submittedName>
        <fullName evidence="2">DNA polymerase III subunit delta</fullName>
    </submittedName>
</protein>
<dbReference type="RefSeq" id="WP_046723919.1">
    <property type="nucleotide sequence ID" value="NZ_CP009922.3"/>
</dbReference>
<proteinExistence type="predicted"/>
<dbReference type="Proteomes" id="UP000034034">
    <property type="component" value="Chromosome"/>
</dbReference>
<feature type="signal peptide" evidence="1">
    <location>
        <begin position="1"/>
        <end position="26"/>
    </location>
</feature>
<dbReference type="STRING" id="408015.SXIM_24270"/>
<accession>A0A0F7CP03</accession>
<dbReference type="AlphaFoldDB" id="A0A0F7CP03"/>
<name>A0A0F7CP03_9ACTN</name>
<dbReference type="EMBL" id="CP009922">
    <property type="protein sequence ID" value="AKG43811.1"/>
    <property type="molecule type" value="Genomic_DNA"/>
</dbReference>
<reference evidence="2" key="1">
    <citation type="submission" date="2019-08" db="EMBL/GenBank/DDBJ databases">
        <title>Complete genome sequence of a mangrove-derived Streptomyces xiamenensis.</title>
        <authorList>
            <person name="Xu J."/>
        </authorList>
    </citation>
    <scope>NUCLEOTIDE SEQUENCE</scope>
    <source>
        <strain evidence="2">318</strain>
    </source>
</reference>
<feature type="chain" id="PRO_5002513978" evidence="1">
    <location>
        <begin position="27"/>
        <end position="348"/>
    </location>
</feature>
<gene>
    <name evidence="2" type="ORF">SXIM_24270</name>
</gene>